<gene>
    <name evidence="2" type="ORF">BWQ96_03578</name>
    <name evidence="3" type="ORF">BWQ96_03581</name>
</gene>
<comment type="caution">
    <text evidence="3">The sequence shown here is derived from an EMBL/GenBank/DDBJ whole genome shotgun (WGS) entry which is preliminary data.</text>
</comment>
<reference evidence="3 4" key="1">
    <citation type="journal article" date="2018" name="Mol. Biol. Evol.">
        <title>Analysis of the draft genome of the red seaweed Gracilariopsis chorda provides insights into genome size evolution in Rhodophyta.</title>
        <authorList>
            <person name="Lee J."/>
            <person name="Yang E.C."/>
            <person name="Graf L."/>
            <person name="Yang J.H."/>
            <person name="Qiu H."/>
            <person name="Zel Zion U."/>
            <person name="Chan C.X."/>
            <person name="Stephens T.G."/>
            <person name="Weber A.P.M."/>
            <person name="Boo G.H."/>
            <person name="Boo S.M."/>
            <person name="Kim K.M."/>
            <person name="Shin Y."/>
            <person name="Jung M."/>
            <person name="Lee S.J."/>
            <person name="Yim H.S."/>
            <person name="Lee J.H."/>
            <person name="Bhattacharya D."/>
            <person name="Yoon H.S."/>
        </authorList>
    </citation>
    <scope>NUCLEOTIDE SEQUENCE [LARGE SCALE GENOMIC DNA]</scope>
    <source>
        <strain evidence="3 4">SKKU-2015</strain>
        <tissue evidence="3">Whole body</tissue>
    </source>
</reference>
<name>A0A2V3IWS4_9FLOR</name>
<accession>A0A2V3IWS4</accession>
<sequence length="60" mass="6794">MRKTVEAGGGRREEDTLSNVTDSKIKDQVEIDSPVVVDGEKEGKRWLMKLMLMEKLFLVG</sequence>
<evidence type="ECO:0000256" key="1">
    <source>
        <dbReference type="SAM" id="MobiDB-lite"/>
    </source>
</evidence>
<evidence type="ECO:0000313" key="4">
    <source>
        <dbReference type="Proteomes" id="UP000247409"/>
    </source>
</evidence>
<evidence type="ECO:0000313" key="3">
    <source>
        <dbReference type="EMBL" id="PXF46592.1"/>
    </source>
</evidence>
<dbReference type="Proteomes" id="UP000247409">
    <property type="component" value="Unassembled WGS sequence"/>
</dbReference>
<feature type="region of interest" description="Disordered" evidence="1">
    <location>
        <begin position="1"/>
        <end position="21"/>
    </location>
</feature>
<keyword evidence="4" id="KW-1185">Reference proteome</keyword>
<dbReference type="EMBL" id="NBIV01000035">
    <property type="protein sequence ID" value="PXF46589.1"/>
    <property type="molecule type" value="Genomic_DNA"/>
</dbReference>
<dbReference type="AlphaFoldDB" id="A0A2V3IWS4"/>
<protein>
    <submittedName>
        <fullName evidence="3">Uncharacterized protein</fullName>
    </submittedName>
</protein>
<dbReference type="EMBL" id="NBIV01000035">
    <property type="protein sequence ID" value="PXF46592.1"/>
    <property type="molecule type" value="Genomic_DNA"/>
</dbReference>
<organism evidence="3 4">
    <name type="scientific">Gracilariopsis chorda</name>
    <dbReference type="NCBI Taxonomy" id="448386"/>
    <lineage>
        <taxon>Eukaryota</taxon>
        <taxon>Rhodophyta</taxon>
        <taxon>Florideophyceae</taxon>
        <taxon>Rhodymeniophycidae</taxon>
        <taxon>Gracilariales</taxon>
        <taxon>Gracilariaceae</taxon>
        <taxon>Gracilariopsis</taxon>
    </lineage>
</organism>
<evidence type="ECO:0000313" key="2">
    <source>
        <dbReference type="EMBL" id="PXF46589.1"/>
    </source>
</evidence>
<proteinExistence type="predicted"/>